<evidence type="ECO:0000256" key="1">
    <source>
        <dbReference type="SAM" id="MobiDB-lite"/>
    </source>
</evidence>
<organism evidence="2 3">
    <name type="scientific">Elaeophora elaphi</name>
    <dbReference type="NCBI Taxonomy" id="1147741"/>
    <lineage>
        <taxon>Eukaryota</taxon>
        <taxon>Metazoa</taxon>
        <taxon>Ecdysozoa</taxon>
        <taxon>Nematoda</taxon>
        <taxon>Chromadorea</taxon>
        <taxon>Rhabditida</taxon>
        <taxon>Spirurina</taxon>
        <taxon>Spiruromorpha</taxon>
        <taxon>Filarioidea</taxon>
        <taxon>Onchocercidae</taxon>
        <taxon>Elaeophora</taxon>
    </lineage>
</organism>
<dbReference type="WBParaSite" id="EEL_0001000801-mRNA-1">
    <property type="protein sequence ID" value="EEL_0001000801-mRNA-1"/>
    <property type="gene ID" value="EEL_0001000801"/>
</dbReference>
<accession>A0A0R3S5D9</accession>
<dbReference type="Proteomes" id="UP000050640">
    <property type="component" value="Unplaced"/>
</dbReference>
<feature type="region of interest" description="Disordered" evidence="1">
    <location>
        <begin position="115"/>
        <end position="189"/>
    </location>
</feature>
<name>A0A0R3S5D9_9BILA</name>
<reference evidence="3" key="1">
    <citation type="submission" date="2017-02" db="UniProtKB">
        <authorList>
            <consortium name="WormBaseParasite"/>
        </authorList>
    </citation>
    <scope>IDENTIFICATION</scope>
</reference>
<protein>
    <submittedName>
        <fullName evidence="3">VWFA domain-containing protein</fullName>
    </submittedName>
</protein>
<dbReference type="AlphaFoldDB" id="A0A0R3S5D9"/>
<keyword evidence="2" id="KW-1185">Reference proteome</keyword>
<dbReference type="Gene3D" id="3.40.50.410">
    <property type="entry name" value="von Willebrand factor, type A domain"/>
    <property type="match status" value="1"/>
</dbReference>
<feature type="compositionally biased region" description="Polar residues" evidence="1">
    <location>
        <begin position="144"/>
        <end position="181"/>
    </location>
</feature>
<evidence type="ECO:0000313" key="3">
    <source>
        <dbReference type="WBParaSite" id="EEL_0001000801-mRNA-1"/>
    </source>
</evidence>
<feature type="compositionally biased region" description="Low complexity" evidence="1">
    <location>
        <begin position="124"/>
        <end position="143"/>
    </location>
</feature>
<dbReference type="InterPro" id="IPR036465">
    <property type="entry name" value="vWFA_dom_sf"/>
</dbReference>
<evidence type="ECO:0000313" key="2">
    <source>
        <dbReference type="Proteomes" id="UP000050640"/>
    </source>
</evidence>
<dbReference type="STRING" id="1147741.A0A0R3S5D9"/>
<proteinExistence type="predicted"/>
<sequence>MCILKHRNSKVCNGQYGEVAPPSPMPPSNYASIDVEEASYTNKPLHPENELENSVKPVIEPGSQSPSIPQVHNAENVTYGNLSVESQTTSKTVITSRQPFTPASRTSKFPVVGQYLTGSSPKPQSLSTRSSITRTTRQITHRSVTTQRPQITSTSRKPASISDTSRTIGLPSSSTVPVQPDSTKRPKNRLIQSSDCILRPSDTLFVVDSTSSVRQFFEDHRKYIIEIINSVVPEFDNETRIGCIQIVFI</sequence>